<dbReference type="Pfam" id="PF13860">
    <property type="entry name" value="FlgD_ig"/>
    <property type="match status" value="1"/>
</dbReference>
<dbReference type="InterPro" id="IPR025965">
    <property type="entry name" value="FlgD/Vpr_Ig-like"/>
</dbReference>
<dbReference type="OrthoDB" id="9762009at2"/>
<dbReference type="InterPro" id="IPR051918">
    <property type="entry name" value="STPP_CPPED1"/>
</dbReference>
<name>A0A0S2HYV1_9BACT</name>
<dbReference type="GO" id="GO:0030246">
    <property type="term" value="F:carbohydrate binding"/>
    <property type="evidence" value="ECO:0007669"/>
    <property type="project" value="InterPro"/>
</dbReference>
<keyword evidence="1" id="KW-0732">Signal</keyword>
<dbReference type="InterPro" id="IPR029052">
    <property type="entry name" value="Metallo-depent_PP-like"/>
</dbReference>
<keyword evidence="5" id="KW-1185">Reference proteome</keyword>
<evidence type="ECO:0000313" key="4">
    <source>
        <dbReference type="EMBL" id="ALO15004.1"/>
    </source>
</evidence>
<protein>
    <submittedName>
        <fullName evidence="4">Flagellar basal body rod modification protein</fullName>
    </submittedName>
</protein>
<dbReference type="Gene3D" id="3.60.21.10">
    <property type="match status" value="1"/>
</dbReference>
<dbReference type="InterPro" id="IPR026444">
    <property type="entry name" value="Secre_tail"/>
</dbReference>
<dbReference type="CDD" id="cd04486">
    <property type="entry name" value="YhcR_OBF_like"/>
    <property type="match status" value="1"/>
</dbReference>
<dbReference type="SUPFAM" id="SSF56300">
    <property type="entry name" value="Metallo-dependent phosphatases"/>
    <property type="match status" value="1"/>
</dbReference>
<keyword evidence="4" id="KW-0969">Cilium</keyword>
<gene>
    <name evidence="4" type="ORF">L21SP5_01354</name>
</gene>
<proteinExistence type="predicted"/>
<evidence type="ECO:0000256" key="1">
    <source>
        <dbReference type="SAM" id="SignalP"/>
    </source>
</evidence>
<dbReference type="GO" id="GO:0016787">
    <property type="term" value="F:hydrolase activity"/>
    <property type="evidence" value="ECO:0007669"/>
    <property type="project" value="InterPro"/>
</dbReference>
<dbReference type="Gene3D" id="2.60.40.4070">
    <property type="match status" value="1"/>
</dbReference>
<dbReference type="PANTHER" id="PTHR43143:SF1">
    <property type="entry name" value="SERINE_THREONINE-PROTEIN PHOSPHATASE CPPED1"/>
    <property type="match status" value="1"/>
</dbReference>
<organism evidence="4 5">
    <name type="scientific">Salinivirga cyanobacteriivorans</name>
    <dbReference type="NCBI Taxonomy" id="1307839"/>
    <lineage>
        <taxon>Bacteria</taxon>
        <taxon>Pseudomonadati</taxon>
        <taxon>Bacteroidota</taxon>
        <taxon>Bacteroidia</taxon>
        <taxon>Bacteroidales</taxon>
        <taxon>Salinivirgaceae</taxon>
        <taxon>Salinivirga</taxon>
    </lineage>
</organism>
<dbReference type="PANTHER" id="PTHR43143">
    <property type="entry name" value="METALLOPHOSPHOESTERASE, CALCINEURIN SUPERFAMILY"/>
    <property type="match status" value="1"/>
</dbReference>
<evidence type="ECO:0000259" key="2">
    <source>
        <dbReference type="Pfam" id="PF00149"/>
    </source>
</evidence>
<dbReference type="AlphaFoldDB" id="A0A0S2HYV1"/>
<feature type="domain" description="Calcineurin-like phosphoesterase" evidence="2">
    <location>
        <begin position="459"/>
        <end position="667"/>
    </location>
</feature>
<feature type="domain" description="FlgD/Vpr Ig-like" evidence="3">
    <location>
        <begin position="829"/>
        <end position="884"/>
    </location>
</feature>
<dbReference type="Proteomes" id="UP000064893">
    <property type="component" value="Chromosome"/>
</dbReference>
<dbReference type="KEGG" id="blq:L21SP5_01354"/>
<dbReference type="CDD" id="cd08547">
    <property type="entry name" value="Type_II_cohesin"/>
    <property type="match status" value="1"/>
</dbReference>
<keyword evidence="4" id="KW-0966">Cell projection</keyword>
<sequence precursor="true">MKKLLTIAFLCLPFLVLAQTSIYDIQYTSEAGGGTWPSTYAGQTVTTGGIVTVANYNGGRYFIGSSTGGAWSGLFIYDNTNAPAVGDSIVITGLVYEYNGMTEIKDVTSFDVISSGNALPPKANIATSDVTDEAYEGVLVQVSDVAVAQPFDEYDNWSVDDGSGTCVVRGGIYNLANDGFPLFEGYPFAIVSGIVTDYYGACLLPRYRADIQSASNAFVLFTNDHYVDQGALLELPVKVAVLNQTSDISEYTFSLTYDASVVAYQGFEKSGTLSEPGTVTDNSTSGNINITFSGNVTCNDVMTLIKLKFSAVADGIGDLQFTSSTINGSDITHVATGELLSGASPCDIPSADTLTIVQRPLLNIPTMAMPGETFEIECFAPQSTTGWSARLLLNNLEVDLEITSNTYDATLDKWTLQTTVPAVEFFELYDLEVSANDLVTDTAANAVRILDQYKTDYYFVHITDAHLPGHTFWGDPGYETDDTEIADMEAVIEDINLINPEFVLFTGDVLNEGEMEDFECLRHHTKVVELLQQFEVPVYVVPGNHDLGGWEATPPSQGTARRDWWRFFGWRQRIIPPVQEAYYTHDYSFDYGNVHFTGLESSDNYDGYMYEVYGEKGFIPSQLTWLSSDLAAAGNKTKVLFYHYDFNDDIDLTSLGADMALWGHTHSDTDDYTHPYNIGTDNICDETSAYRVIRVSDGTLTPESTVYARDFGDNQSLEVTFSAENNGLYDSLGATITNNHNQNFTHAQLKFVMPEGNYTVTNGTLQQIIPFEGKNICYVEVALEANSTVDVTVEKSGTNAIKPVFIDGALAQNYPNPFSHQTKINFALKNSGYVQLSVYNSAGQQIKTLVNGFISAGNHTVTWNGTNDAGSKVPQGIYFYKFVVNGKQIASRQMVVVK</sequence>
<dbReference type="InterPro" id="IPR004843">
    <property type="entry name" value="Calcineurin-like_PHP"/>
</dbReference>
<evidence type="ECO:0000313" key="5">
    <source>
        <dbReference type="Proteomes" id="UP000064893"/>
    </source>
</evidence>
<dbReference type="InterPro" id="IPR008965">
    <property type="entry name" value="CBM2/CBM3_carb-bd_dom_sf"/>
</dbReference>
<accession>A0A0S2HYV1</accession>
<feature type="signal peptide" evidence="1">
    <location>
        <begin position="1"/>
        <end position="18"/>
    </location>
</feature>
<dbReference type="RefSeq" id="WP_057952510.1">
    <property type="nucleotide sequence ID" value="NZ_CP013118.1"/>
</dbReference>
<dbReference type="EMBL" id="CP013118">
    <property type="protein sequence ID" value="ALO15004.1"/>
    <property type="molecule type" value="Genomic_DNA"/>
</dbReference>
<dbReference type="Pfam" id="PF00149">
    <property type="entry name" value="Metallophos"/>
    <property type="match status" value="1"/>
</dbReference>
<dbReference type="NCBIfam" id="TIGR04183">
    <property type="entry name" value="Por_Secre_tail"/>
    <property type="match status" value="1"/>
</dbReference>
<dbReference type="SUPFAM" id="SSF49384">
    <property type="entry name" value="Carbohydrate-binding domain"/>
    <property type="match status" value="1"/>
</dbReference>
<keyword evidence="4" id="KW-0282">Flagellum</keyword>
<dbReference type="STRING" id="1307839.L21SP5_01354"/>
<feature type="chain" id="PRO_5006599453" evidence="1">
    <location>
        <begin position="19"/>
        <end position="898"/>
    </location>
</feature>
<dbReference type="Gene3D" id="2.60.40.680">
    <property type="match status" value="1"/>
</dbReference>
<reference evidence="4 5" key="1">
    <citation type="submission" date="2015-11" db="EMBL/GenBank/DDBJ databases">
        <title>Description and complete genome sequence of a novel strain predominating in hypersaline microbial mats and representing a new family of the Bacteriodetes phylum.</title>
        <authorList>
            <person name="Spring S."/>
            <person name="Bunk B."/>
            <person name="Sproer C."/>
            <person name="Klenk H.-P."/>
        </authorList>
    </citation>
    <scope>NUCLEOTIDE SEQUENCE [LARGE SCALE GENOMIC DNA]</scope>
    <source>
        <strain evidence="4 5">L21-Spi-D4</strain>
    </source>
</reference>
<evidence type="ECO:0000259" key="3">
    <source>
        <dbReference type="Pfam" id="PF13860"/>
    </source>
</evidence>